<evidence type="ECO:0000313" key="2">
    <source>
        <dbReference type="EMBL" id="TCB97538.1"/>
    </source>
</evidence>
<dbReference type="AlphaFoldDB" id="A0A4R0GPW1"/>
<accession>A0A4R0GPW1</accession>
<name>A0A4R0GPW1_9ACTN</name>
<dbReference type="InterPro" id="IPR037523">
    <property type="entry name" value="VOC_core"/>
</dbReference>
<dbReference type="InterPro" id="IPR004360">
    <property type="entry name" value="Glyas_Fos-R_dOase_dom"/>
</dbReference>
<proteinExistence type="predicted"/>
<keyword evidence="3" id="KW-1185">Reference proteome</keyword>
<comment type="caution">
    <text evidence="2">The sequence shown here is derived from an EMBL/GenBank/DDBJ whole genome shotgun (WGS) entry which is preliminary data.</text>
</comment>
<dbReference type="Gene3D" id="3.30.720.110">
    <property type="match status" value="1"/>
</dbReference>
<protein>
    <submittedName>
        <fullName evidence="2">Glyoxalase</fullName>
    </submittedName>
</protein>
<dbReference type="InterPro" id="IPR029068">
    <property type="entry name" value="Glyas_Bleomycin-R_OHBP_Dase"/>
</dbReference>
<dbReference type="EMBL" id="SJJR01000006">
    <property type="protein sequence ID" value="TCB97538.1"/>
    <property type="molecule type" value="Genomic_DNA"/>
</dbReference>
<dbReference type="RefSeq" id="WP_131303585.1">
    <property type="nucleotide sequence ID" value="NZ_SJJR01000006.1"/>
</dbReference>
<dbReference type="Pfam" id="PF00903">
    <property type="entry name" value="Glyoxalase"/>
    <property type="match status" value="1"/>
</dbReference>
<dbReference type="Gene3D" id="3.30.720.120">
    <property type="match status" value="1"/>
</dbReference>
<sequence length="132" mass="14347">MQITGSAISLNVQDVSASAEFVKRHFGFREEMAADGFVSLARDGVGFNLIFLRTGLASLQPPSLKNQRAEGVLVAFVVDDIDAEYAQIQAAGVPITTAIQTEPWGERFFQVTDPNGVIVQLVQWMHAPEQVG</sequence>
<dbReference type="PROSITE" id="PS51819">
    <property type="entry name" value="VOC"/>
    <property type="match status" value="1"/>
</dbReference>
<dbReference type="SUPFAM" id="SSF54593">
    <property type="entry name" value="Glyoxalase/Bleomycin resistance protein/Dihydroxybiphenyl dioxygenase"/>
    <property type="match status" value="1"/>
</dbReference>
<organism evidence="2 3">
    <name type="scientific">Micromonospora zingiberis</name>
    <dbReference type="NCBI Taxonomy" id="2053011"/>
    <lineage>
        <taxon>Bacteria</taxon>
        <taxon>Bacillati</taxon>
        <taxon>Actinomycetota</taxon>
        <taxon>Actinomycetes</taxon>
        <taxon>Micromonosporales</taxon>
        <taxon>Micromonosporaceae</taxon>
        <taxon>Micromonospora</taxon>
    </lineage>
</organism>
<dbReference type="PANTHER" id="PTHR36503:SF3">
    <property type="entry name" value="BLR0126 PROTEIN"/>
    <property type="match status" value="1"/>
</dbReference>
<reference evidence="2 3" key="1">
    <citation type="submission" date="2019-02" db="EMBL/GenBank/DDBJ databases">
        <title>Jishengella sp. nov., isolated from a root of Zingiber montanum.</title>
        <authorList>
            <person name="Kuncharoen N."/>
            <person name="Kudo T."/>
            <person name="Masahiro Y."/>
            <person name="Ohkuma M."/>
            <person name="Tanasupawat S."/>
        </authorList>
    </citation>
    <scope>NUCLEOTIDE SEQUENCE [LARGE SCALE GENOMIC DNA]</scope>
    <source>
        <strain evidence="2 3">PLAI 1-1</strain>
    </source>
</reference>
<evidence type="ECO:0000313" key="3">
    <source>
        <dbReference type="Proteomes" id="UP000292274"/>
    </source>
</evidence>
<dbReference type="OrthoDB" id="9798201at2"/>
<dbReference type="Proteomes" id="UP000292274">
    <property type="component" value="Unassembled WGS sequence"/>
</dbReference>
<feature type="domain" description="VOC" evidence="1">
    <location>
        <begin position="2"/>
        <end position="124"/>
    </location>
</feature>
<evidence type="ECO:0000259" key="1">
    <source>
        <dbReference type="PROSITE" id="PS51819"/>
    </source>
</evidence>
<gene>
    <name evidence="2" type="ORF">E0H26_11490</name>
</gene>
<dbReference type="PANTHER" id="PTHR36503">
    <property type="entry name" value="BLR2520 PROTEIN"/>
    <property type="match status" value="1"/>
</dbReference>